<comment type="subcellular location">
    <subcellularLocation>
        <location evidence="1 8">Endoplasmic reticulum membrane</location>
        <topology evidence="1 8">Multi-pass membrane protein</topology>
    </subcellularLocation>
</comment>
<comment type="catalytic activity">
    <reaction evidence="8">
        <text>an acyl-CoA + H2O = an acyl-4'-phosphopantetheine + adenosine 3',5'-bisphosphate + 2 H(+)</text>
        <dbReference type="Rhea" id="RHEA:50044"/>
        <dbReference type="ChEBI" id="CHEBI:15377"/>
        <dbReference type="ChEBI" id="CHEBI:15378"/>
        <dbReference type="ChEBI" id="CHEBI:58342"/>
        <dbReference type="ChEBI" id="CHEBI:58343"/>
        <dbReference type="ChEBI" id="CHEBI:132023"/>
    </reaction>
</comment>
<dbReference type="Pfam" id="PF10261">
    <property type="entry name" value="FIT"/>
    <property type="match status" value="1"/>
</dbReference>
<evidence type="ECO:0000313" key="10">
    <source>
        <dbReference type="EMBL" id="KAF7529559.1"/>
    </source>
</evidence>
<proteinExistence type="inferred from homology"/>
<reference evidence="10" key="1">
    <citation type="submission" date="2020-02" db="EMBL/GenBank/DDBJ databases">
        <authorList>
            <person name="Lichtner F.J."/>
        </authorList>
    </citation>
    <scope>NUCLEOTIDE SEQUENCE</scope>
    <source>
        <strain evidence="10">G10</strain>
    </source>
</reference>
<name>A0A9P5GUK9_PENCR</name>
<keyword evidence="7 8" id="KW-0472">Membrane</keyword>
<keyword evidence="4 8" id="KW-0256">Endoplasmic reticulum</keyword>
<feature type="transmembrane region" description="Helical" evidence="9">
    <location>
        <begin position="202"/>
        <end position="223"/>
    </location>
</feature>
<feature type="transmembrane region" description="Helical" evidence="9">
    <location>
        <begin position="12"/>
        <end position="32"/>
    </location>
</feature>
<evidence type="ECO:0000313" key="11">
    <source>
        <dbReference type="Proteomes" id="UP000701341"/>
    </source>
</evidence>
<feature type="active site" evidence="8">
    <location>
        <position position="205"/>
    </location>
</feature>
<keyword evidence="8" id="KW-0594">Phospholipid biosynthesis</keyword>
<evidence type="ECO:0000256" key="6">
    <source>
        <dbReference type="ARBA" id="ARBA00023098"/>
    </source>
</evidence>
<evidence type="ECO:0000256" key="1">
    <source>
        <dbReference type="ARBA" id="ARBA00004477"/>
    </source>
</evidence>
<keyword evidence="8" id="KW-1208">Phospholipid metabolism</keyword>
<keyword evidence="6" id="KW-0443">Lipid metabolism</keyword>
<keyword evidence="8" id="KW-0444">Lipid biosynthesis</keyword>
<evidence type="ECO:0000256" key="7">
    <source>
        <dbReference type="ARBA" id="ARBA00023136"/>
    </source>
</evidence>
<evidence type="ECO:0000256" key="9">
    <source>
        <dbReference type="SAM" id="Phobius"/>
    </source>
</evidence>
<evidence type="ECO:0000256" key="4">
    <source>
        <dbReference type="ARBA" id="ARBA00022824"/>
    </source>
</evidence>
<dbReference type="EMBL" id="JAAOZQ010000005">
    <property type="protein sequence ID" value="KAF7529559.1"/>
    <property type="molecule type" value="Genomic_DNA"/>
</dbReference>
<keyword evidence="11" id="KW-1185">Reference proteome</keyword>
<dbReference type="GO" id="GO:0010945">
    <property type="term" value="F:coenzyme A diphosphatase activity"/>
    <property type="evidence" value="ECO:0007669"/>
    <property type="project" value="InterPro"/>
</dbReference>
<evidence type="ECO:0000256" key="5">
    <source>
        <dbReference type="ARBA" id="ARBA00022989"/>
    </source>
</evidence>
<dbReference type="InterPro" id="IPR019388">
    <property type="entry name" value="FIT"/>
</dbReference>
<dbReference type="Proteomes" id="UP000701341">
    <property type="component" value="Unassembled WGS sequence"/>
</dbReference>
<dbReference type="AlphaFoldDB" id="A0A9P5GUK9"/>
<gene>
    <name evidence="8" type="primary">SCS3</name>
    <name evidence="8" type="synonym">FIT2B</name>
    <name evidence="10" type="ORF">PCG10_007117</name>
</gene>
<protein>
    <recommendedName>
        <fullName evidence="8">Acyl-coenzyme A diphosphatase SCS3</fullName>
        <ecNumber evidence="8">3.6.1.-</ecNumber>
    </recommendedName>
    <alternativeName>
        <fullName evidence="8">FIT family protein SCS3</fullName>
    </alternativeName>
</protein>
<dbReference type="PANTHER" id="PTHR23129">
    <property type="entry name" value="ACYL-COENZYME A DIPHOSPHATASE FITM2"/>
    <property type="match status" value="1"/>
</dbReference>
<keyword evidence="2 8" id="KW-0812">Transmembrane</keyword>
<dbReference type="GO" id="GO:0140042">
    <property type="term" value="P:lipid droplet formation"/>
    <property type="evidence" value="ECO:0007669"/>
    <property type="project" value="UniProtKB-UniRule"/>
</dbReference>
<feature type="active site" evidence="8">
    <location>
        <position position="291"/>
    </location>
</feature>
<dbReference type="HAMAP" id="MF_03231">
    <property type="entry name" value="SCS3"/>
    <property type="match status" value="1"/>
</dbReference>
<evidence type="ECO:0000256" key="3">
    <source>
        <dbReference type="ARBA" id="ARBA00022801"/>
    </source>
</evidence>
<feature type="transmembrane region" description="Helical" evidence="9">
    <location>
        <begin position="297"/>
        <end position="313"/>
    </location>
</feature>
<comment type="function">
    <text evidence="8">Fatty acyl-coenzyme A (CoA) diphosphatase that hydrolyzes fatty acyl-CoA to yield acyl-4'-phosphopantetheine and adenosine 3',5'-bisphosphate. Preferentially hydrolyzes unsaturated long-chain acyl-CoA substrates in the endoplasmic reticulum (ER) lumen. This catalytic activity is required for maintaining ER structure and for lipid droplets (LDs) biogenesis, which are lipid storage organelles involved in maintaining lipid and energy homeostasis. May directly bind to diacylglycerol (DAGs) and triacylglycerol, which is also important for LD biogenesis. May support directional budding of nacent LDs from the ER into the cytosol by reducing DAG levels at sites of LD formation. May play a role in the regulation of cell morphology and cytoskeletal organization. Involved in phospholipid biosynthesis.</text>
</comment>
<dbReference type="PANTHER" id="PTHR23129:SF0">
    <property type="entry name" value="ACYL-COENZYME A DIPHOSPHATASE FITM2"/>
    <property type="match status" value="1"/>
</dbReference>
<accession>A0A9P5GUK9</accession>
<comment type="catalytic activity">
    <reaction evidence="8">
        <text>hexadecanoyl-CoA + H2O = S-hexadecanoyl-4'-phosphopantetheine + adenosine 3',5'-bisphosphate + 2 H(+)</text>
        <dbReference type="Rhea" id="RHEA:50032"/>
        <dbReference type="ChEBI" id="CHEBI:15377"/>
        <dbReference type="ChEBI" id="CHEBI:15378"/>
        <dbReference type="ChEBI" id="CHEBI:57379"/>
        <dbReference type="ChEBI" id="CHEBI:58343"/>
        <dbReference type="ChEBI" id="CHEBI:132018"/>
    </reaction>
</comment>
<feature type="transmembrane region" description="Helical" evidence="9">
    <location>
        <begin position="125"/>
        <end position="144"/>
    </location>
</feature>
<feature type="transmembrane region" description="Helical" evidence="9">
    <location>
        <begin position="271"/>
        <end position="291"/>
    </location>
</feature>
<keyword evidence="3 8" id="KW-0378">Hydrolase</keyword>
<dbReference type="EC" id="3.6.1.-" evidence="8"/>
<comment type="catalytic activity">
    <reaction evidence="8">
        <text>(9Z)-octadecenoyl-CoA + H2O = S-(9Z-octadecenoyl)-4'-phosphopantetheine + adenosine 3',5'-bisphosphate + 2 H(+)</text>
        <dbReference type="Rhea" id="RHEA:65564"/>
        <dbReference type="ChEBI" id="CHEBI:15377"/>
        <dbReference type="ChEBI" id="CHEBI:15378"/>
        <dbReference type="ChEBI" id="CHEBI:57387"/>
        <dbReference type="ChEBI" id="CHEBI:58343"/>
        <dbReference type="ChEBI" id="CHEBI:156553"/>
    </reaction>
</comment>
<organism evidence="10 11">
    <name type="scientific">Penicillium crustosum</name>
    <name type="common">Blue mold fungus</name>
    <dbReference type="NCBI Taxonomy" id="36656"/>
    <lineage>
        <taxon>Eukaryota</taxon>
        <taxon>Fungi</taxon>
        <taxon>Dikarya</taxon>
        <taxon>Ascomycota</taxon>
        <taxon>Pezizomycotina</taxon>
        <taxon>Eurotiomycetes</taxon>
        <taxon>Eurotiomycetidae</taxon>
        <taxon>Eurotiales</taxon>
        <taxon>Aspergillaceae</taxon>
        <taxon>Penicillium</taxon>
    </lineage>
</organism>
<keyword evidence="5 8" id="KW-1133">Transmembrane helix</keyword>
<comment type="caution">
    <text evidence="10">The sequence shown here is derived from an EMBL/GenBank/DDBJ whole genome shotgun (WGS) entry which is preliminary data.</text>
</comment>
<dbReference type="GO" id="GO:0008654">
    <property type="term" value="P:phospholipid biosynthetic process"/>
    <property type="evidence" value="ECO:0007669"/>
    <property type="project" value="UniProtKB-KW"/>
</dbReference>
<dbReference type="GO" id="GO:0005789">
    <property type="term" value="C:endoplasmic reticulum membrane"/>
    <property type="evidence" value="ECO:0007669"/>
    <property type="project" value="UniProtKB-SubCell"/>
</dbReference>
<comment type="similarity">
    <text evidence="8">Belongs to the FIT family. Fungal FIT2B/SCS3 subfamily.</text>
</comment>
<dbReference type="InterPro" id="IPR046400">
    <property type="entry name" value="SCS3"/>
</dbReference>
<comment type="catalytic activity">
    <reaction evidence="8">
        <text>(5Z,8Z,11Z,14Z)-eicosatetraenoyl-CoA + H2O = S-(5Z,8Z,11Z,14Z-eicosatetraenoyl)-4'-phosphopantetheine + adenosine 3',5'-bisphosphate + 2 H(+)</text>
        <dbReference type="Rhea" id="RHEA:65568"/>
        <dbReference type="ChEBI" id="CHEBI:15377"/>
        <dbReference type="ChEBI" id="CHEBI:15378"/>
        <dbReference type="ChEBI" id="CHEBI:57368"/>
        <dbReference type="ChEBI" id="CHEBI:58343"/>
        <dbReference type="ChEBI" id="CHEBI:156554"/>
    </reaction>
</comment>
<sequence length="329" mass="35658">MATATARPISLLSTVLLIYPATLLLGSLYSTISPTAHHSRDLSSSSPQPASPLAPSLATDLHLSESPVNYFARKNNIFNLYFVKIGWLWTTAAFVSLLIFQPLYSSSRRESSSQQEARFRRTLQAILRYALATTVWYLATKWFFGPAIIDRGFVATGGKCERALEEAGKVAAGQSNPATLETLFTAATCKTAGGAWRGGHDISGHVLMLVLATGLLAFEAVGASGRAPACLSRSDPTVDAGRERKASDADSTTVIDSTTTGGFARTWSLRLVWGVVGLGWWMLFMTAIWFHTWLEKWSGLSIALSAVYAIYILPRRIVPLRDVVGLPGV</sequence>
<feature type="transmembrane region" description="Helical" evidence="9">
    <location>
        <begin position="85"/>
        <end position="104"/>
    </location>
</feature>
<evidence type="ECO:0000256" key="8">
    <source>
        <dbReference type="HAMAP-Rule" id="MF_03231"/>
    </source>
</evidence>
<evidence type="ECO:0000256" key="2">
    <source>
        <dbReference type="ARBA" id="ARBA00022692"/>
    </source>
</evidence>